<dbReference type="AlphaFoldDB" id="A0A838CRF3"/>
<reference evidence="2 3" key="1">
    <citation type="journal article" date="2004" name="Extremophiles">
        <title>Halobacillus locisalis sp. nov., a halophilic bacterium isolated from a marine solar saltern of the Yellow Sea in Korea.</title>
        <authorList>
            <person name="Yoon J.H."/>
            <person name="Kang K.H."/>
            <person name="Oh T.K."/>
            <person name="Park Y.H."/>
        </authorList>
    </citation>
    <scope>NUCLEOTIDE SEQUENCE [LARGE SCALE GENOMIC DNA]</scope>
    <source>
        <strain evidence="2 3">KCTC 3788</strain>
    </source>
</reference>
<keyword evidence="3" id="KW-1185">Reference proteome</keyword>
<proteinExistence type="predicted"/>
<protein>
    <submittedName>
        <fullName evidence="2">Zinc dependent phospholipase C family protein</fullName>
    </submittedName>
</protein>
<sequence length="303" mass="35670">MPNIWTHILFIDELCKRTDKEELMETSSIGLHIGAQGPDPFFYHQFWPFLPKGDGEDIGMQLHTENCGPFLVDMVKKGVDQKHEMQAFILGFISHHYLDRITHPYVHYHSGYEANKHQLLEVAIDTFMLEKKLGLKTWKTPAYKEIRPKQLIEPITNLLTELIDKHLAHRERSSIQPIVRQSYKHMYQAQVVLYDPRGWKNRWFSSLVSAFSHKPLDDKDYVNDSHNIWYHSATNQPYQESFIDLYERALEEGSELFSIIFEYWSSPSHDLLEEIKIKISNISYDTGRPLYENQTNRFSSPIV</sequence>
<evidence type="ECO:0000313" key="3">
    <source>
        <dbReference type="Proteomes" id="UP000571017"/>
    </source>
</evidence>
<comment type="caution">
    <text evidence="2">The sequence shown here is derived from an EMBL/GenBank/DDBJ whole genome shotgun (WGS) entry which is preliminary data.</text>
</comment>
<dbReference type="Proteomes" id="UP000571017">
    <property type="component" value="Unassembled WGS sequence"/>
</dbReference>
<name>A0A838CRF3_9BACI</name>
<dbReference type="EMBL" id="JACEFG010000001">
    <property type="protein sequence ID" value="MBA2174590.1"/>
    <property type="molecule type" value="Genomic_DNA"/>
</dbReference>
<organism evidence="2 3">
    <name type="scientific">Halobacillus locisalis</name>
    <dbReference type="NCBI Taxonomy" id="220753"/>
    <lineage>
        <taxon>Bacteria</taxon>
        <taxon>Bacillati</taxon>
        <taxon>Bacillota</taxon>
        <taxon>Bacilli</taxon>
        <taxon>Bacillales</taxon>
        <taxon>Bacillaceae</taxon>
        <taxon>Halobacillus</taxon>
    </lineage>
</organism>
<dbReference type="RefSeq" id="WP_181471579.1">
    <property type="nucleotide sequence ID" value="NZ_JACEFG010000001.1"/>
</dbReference>
<accession>A0A838CRF3</accession>
<dbReference type="Pfam" id="PF00882">
    <property type="entry name" value="Zn_dep_PLPC"/>
    <property type="match status" value="1"/>
</dbReference>
<gene>
    <name evidence="2" type="ORF">H0266_06665</name>
</gene>
<feature type="domain" description="Phospholipase C/D" evidence="1">
    <location>
        <begin position="6"/>
        <end position="158"/>
    </location>
</feature>
<evidence type="ECO:0000313" key="2">
    <source>
        <dbReference type="EMBL" id="MBA2174590.1"/>
    </source>
</evidence>
<dbReference type="InterPro" id="IPR029002">
    <property type="entry name" value="PLPC/GPLD1"/>
</dbReference>
<evidence type="ECO:0000259" key="1">
    <source>
        <dbReference type="Pfam" id="PF00882"/>
    </source>
</evidence>